<evidence type="ECO:0000313" key="6">
    <source>
        <dbReference type="Proteomes" id="UP000027920"/>
    </source>
</evidence>
<dbReference type="EMBL" id="AMGV01000007">
    <property type="protein sequence ID" value="KEF55542.1"/>
    <property type="molecule type" value="Genomic_DNA"/>
</dbReference>
<dbReference type="GO" id="GO:0005634">
    <property type="term" value="C:nucleus"/>
    <property type="evidence" value="ECO:0007669"/>
    <property type="project" value="TreeGrafter"/>
</dbReference>
<dbReference type="SMART" id="SM00490">
    <property type="entry name" value="HELICc"/>
    <property type="match status" value="1"/>
</dbReference>
<evidence type="ECO:0000256" key="3">
    <source>
        <dbReference type="ARBA" id="ARBA00022840"/>
    </source>
</evidence>
<evidence type="ECO:0000256" key="2">
    <source>
        <dbReference type="ARBA" id="ARBA00022801"/>
    </source>
</evidence>
<dbReference type="GeneID" id="25283205"/>
<accession>A0A072P739</accession>
<dbReference type="CDD" id="cd18793">
    <property type="entry name" value="SF2_C_SNF"/>
    <property type="match status" value="1"/>
</dbReference>
<dbReference type="Gene3D" id="3.40.50.300">
    <property type="entry name" value="P-loop containing nucleotide triphosphate hydrolases"/>
    <property type="match status" value="1"/>
</dbReference>
<proteinExistence type="predicted"/>
<gene>
    <name evidence="5" type="ORF">A1O9_08292</name>
</gene>
<keyword evidence="6" id="KW-1185">Reference proteome</keyword>
<dbReference type="InterPro" id="IPR027417">
    <property type="entry name" value="P-loop_NTPase"/>
</dbReference>
<keyword evidence="1" id="KW-0547">Nucleotide-binding</keyword>
<dbReference type="GO" id="GO:0008094">
    <property type="term" value="F:ATP-dependent activity, acting on DNA"/>
    <property type="evidence" value="ECO:0007669"/>
    <property type="project" value="TreeGrafter"/>
</dbReference>
<keyword evidence="3" id="KW-0067">ATP-binding</keyword>
<comment type="caution">
    <text evidence="5">The sequence shown here is derived from an EMBL/GenBank/DDBJ whole genome shotgun (WGS) entry which is preliminary data.</text>
</comment>
<dbReference type="STRING" id="1182545.A0A072P739"/>
<dbReference type="RefSeq" id="XP_013258132.1">
    <property type="nucleotide sequence ID" value="XM_013402678.1"/>
</dbReference>
<dbReference type="AlphaFoldDB" id="A0A072P739"/>
<dbReference type="HOGENOM" id="CLU_000315_30_1_1"/>
<keyword evidence="2" id="KW-0378">Hydrolase</keyword>
<organism evidence="5 6">
    <name type="scientific">Exophiala aquamarina CBS 119918</name>
    <dbReference type="NCBI Taxonomy" id="1182545"/>
    <lineage>
        <taxon>Eukaryota</taxon>
        <taxon>Fungi</taxon>
        <taxon>Dikarya</taxon>
        <taxon>Ascomycota</taxon>
        <taxon>Pezizomycotina</taxon>
        <taxon>Eurotiomycetes</taxon>
        <taxon>Chaetothyriomycetidae</taxon>
        <taxon>Chaetothyriales</taxon>
        <taxon>Herpotrichiellaceae</taxon>
        <taxon>Exophiala</taxon>
    </lineage>
</organism>
<reference evidence="5 6" key="1">
    <citation type="submission" date="2013-03" db="EMBL/GenBank/DDBJ databases">
        <title>The Genome Sequence of Exophiala aquamarina CBS 119918.</title>
        <authorList>
            <consortium name="The Broad Institute Genomics Platform"/>
            <person name="Cuomo C."/>
            <person name="de Hoog S."/>
            <person name="Gorbushina A."/>
            <person name="Walker B."/>
            <person name="Young S.K."/>
            <person name="Zeng Q."/>
            <person name="Gargeya S."/>
            <person name="Fitzgerald M."/>
            <person name="Haas B."/>
            <person name="Abouelleil A."/>
            <person name="Allen A.W."/>
            <person name="Alvarado L."/>
            <person name="Arachchi H.M."/>
            <person name="Berlin A.M."/>
            <person name="Chapman S.B."/>
            <person name="Gainer-Dewar J."/>
            <person name="Goldberg J."/>
            <person name="Griggs A."/>
            <person name="Gujja S."/>
            <person name="Hansen M."/>
            <person name="Howarth C."/>
            <person name="Imamovic A."/>
            <person name="Ireland A."/>
            <person name="Larimer J."/>
            <person name="McCowan C."/>
            <person name="Murphy C."/>
            <person name="Pearson M."/>
            <person name="Poon T.W."/>
            <person name="Priest M."/>
            <person name="Roberts A."/>
            <person name="Saif S."/>
            <person name="Shea T."/>
            <person name="Sisk P."/>
            <person name="Sykes S."/>
            <person name="Wortman J."/>
            <person name="Nusbaum C."/>
            <person name="Birren B."/>
        </authorList>
    </citation>
    <scope>NUCLEOTIDE SEQUENCE [LARGE SCALE GENOMIC DNA]</scope>
    <source>
        <strain evidence="5 6">CBS 119918</strain>
    </source>
</reference>
<dbReference type="Pfam" id="PF00271">
    <property type="entry name" value="Helicase_C"/>
    <property type="match status" value="1"/>
</dbReference>
<protein>
    <recommendedName>
        <fullName evidence="4">Helicase C-terminal domain-containing protein</fullName>
    </recommendedName>
</protein>
<sequence length="109" mass="12141">MYAEQIRAIFSYWTTTLSMIERALAQTGIKFCRYDGKMSTGKRDQILSNFVDDPSLQLILVSITCGGQGLDLTAANHAILVEAQWNPMLGEQALSRVHRLGQTKPVKLV</sequence>
<dbReference type="InterPro" id="IPR049730">
    <property type="entry name" value="SNF2/RAD54-like_C"/>
</dbReference>
<dbReference type="Proteomes" id="UP000027920">
    <property type="component" value="Unassembled WGS sequence"/>
</dbReference>
<evidence type="ECO:0000259" key="4">
    <source>
        <dbReference type="PROSITE" id="PS51194"/>
    </source>
</evidence>
<feature type="domain" description="Helicase C-terminal" evidence="4">
    <location>
        <begin position="1"/>
        <end position="109"/>
    </location>
</feature>
<dbReference type="InterPro" id="IPR050628">
    <property type="entry name" value="SNF2_RAD54_helicase_TF"/>
</dbReference>
<dbReference type="OrthoDB" id="448448at2759"/>
<dbReference type="PANTHER" id="PTHR45626">
    <property type="entry name" value="TRANSCRIPTION TERMINATION FACTOR 2-RELATED"/>
    <property type="match status" value="1"/>
</dbReference>
<evidence type="ECO:0000256" key="1">
    <source>
        <dbReference type="ARBA" id="ARBA00022741"/>
    </source>
</evidence>
<dbReference type="PANTHER" id="PTHR45626:SF22">
    <property type="entry name" value="DNA REPAIR PROTEIN RAD5"/>
    <property type="match status" value="1"/>
</dbReference>
<dbReference type="GO" id="GO:0006281">
    <property type="term" value="P:DNA repair"/>
    <property type="evidence" value="ECO:0007669"/>
    <property type="project" value="TreeGrafter"/>
</dbReference>
<dbReference type="SUPFAM" id="SSF52540">
    <property type="entry name" value="P-loop containing nucleoside triphosphate hydrolases"/>
    <property type="match status" value="1"/>
</dbReference>
<evidence type="ECO:0000313" key="5">
    <source>
        <dbReference type="EMBL" id="KEF55542.1"/>
    </source>
</evidence>
<dbReference type="GO" id="GO:0016787">
    <property type="term" value="F:hydrolase activity"/>
    <property type="evidence" value="ECO:0007669"/>
    <property type="project" value="UniProtKB-KW"/>
</dbReference>
<dbReference type="PROSITE" id="PS51194">
    <property type="entry name" value="HELICASE_CTER"/>
    <property type="match status" value="1"/>
</dbReference>
<name>A0A072P739_9EURO</name>
<dbReference type="InterPro" id="IPR001650">
    <property type="entry name" value="Helicase_C-like"/>
</dbReference>
<dbReference type="GO" id="GO:0005524">
    <property type="term" value="F:ATP binding"/>
    <property type="evidence" value="ECO:0007669"/>
    <property type="project" value="UniProtKB-KW"/>
</dbReference>
<dbReference type="VEuPathDB" id="FungiDB:A1O9_08292"/>